<comment type="caution">
    <text evidence="9">The sequence shown here is derived from an EMBL/GenBank/DDBJ whole genome shotgun (WGS) entry which is preliminary data.</text>
</comment>
<evidence type="ECO:0000259" key="8">
    <source>
        <dbReference type="PROSITE" id="PS50850"/>
    </source>
</evidence>
<feature type="transmembrane region" description="Helical" evidence="7">
    <location>
        <begin position="167"/>
        <end position="184"/>
    </location>
</feature>
<dbReference type="EMBL" id="RKQZ01000001">
    <property type="protein sequence ID" value="RPF21974.1"/>
    <property type="molecule type" value="Genomic_DNA"/>
</dbReference>
<evidence type="ECO:0000256" key="7">
    <source>
        <dbReference type="SAM" id="Phobius"/>
    </source>
</evidence>
<evidence type="ECO:0000313" key="9">
    <source>
        <dbReference type="EMBL" id="RPF21974.1"/>
    </source>
</evidence>
<feature type="region of interest" description="Disordered" evidence="6">
    <location>
        <begin position="429"/>
        <end position="468"/>
    </location>
</feature>
<dbReference type="AlphaFoldDB" id="A0A3N4YRH1"/>
<dbReference type="CDD" id="cd06173">
    <property type="entry name" value="MFS_MefA_like"/>
    <property type="match status" value="1"/>
</dbReference>
<evidence type="ECO:0000256" key="4">
    <source>
        <dbReference type="ARBA" id="ARBA00022989"/>
    </source>
</evidence>
<evidence type="ECO:0000313" key="10">
    <source>
        <dbReference type="Proteomes" id="UP000280501"/>
    </source>
</evidence>
<reference evidence="9 10" key="1">
    <citation type="submission" date="2018-11" db="EMBL/GenBank/DDBJ databases">
        <title>Sequencing the genomes of 1000 actinobacteria strains.</title>
        <authorList>
            <person name="Klenk H.-P."/>
        </authorList>
    </citation>
    <scope>NUCLEOTIDE SEQUENCE [LARGE SCALE GENOMIC DNA]</scope>
    <source>
        <strain evidence="9 10">DSM 15700</strain>
    </source>
</reference>
<feature type="transmembrane region" description="Helical" evidence="7">
    <location>
        <begin position="396"/>
        <end position="414"/>
    </location>
</feature>
<evidence type="ECO:0000256" key="3">
    <source>
        <dbReference type="ARBA" id="ARBA00022692"/>
    </source>
</evidence>
<keyword evidence="3 7" id="KW-0812">Transmembrane</keyword>
<protein>
    <submittedName>
        <fullName evidence="9">DHA3 family macrolide efflux protein-like MFS transporter</fullName>
    </submittedName>
</protein>
<dbReference type="InterPro" id="IPR011701">
    <property type="entry name" value="MFS"/>
</dbReference>
<proteinExistence type="predicted"/>
<dbReference type="InterPro" id="IPR036259">
    <property type="entry name" value="MFS_trans_sf"/>
</dbReference>
<dbReference type="Proteomes" id="UP000280501">
    <property type="component" value="Unassembled WGS sequence"/>
</dbReference>
<feature type="compositionally biased region" description="Low complexity" evidence="6">
    <location>
        <begin position="9"/>
        <end position="21"/>
    </location>
</feature>
<keyword evidence="5 7" id="KW-0472">Membrane</keyword>
<dbReference type="SUPFAM" id="SSF103473">
    <property type="entry name" value="MFS general substrate transporter"/>
    <property type="match status" value="1"/>
</dbReference>
<organism evidence="9 10">
    <name type="scientific">Myceligenerans xiligouense</name>
    <dbReference type="NCBI Taxonomy" id="253184"/>
    <lineage>
        <taxon>Bacteria</taxon>
        <taxon>Bacillati</taxon>
        <taxon>Actinomycetota</taxon>
        <taxon>Actinomycetes</taxon>
        <taxon>Micrococcales</taxon>
        <taxon>Promicromonosporaceae</taxon>
        <taxon>Myceligenerans</taxon>
    </lineage>
</organism>
<keyword evidence="2" id="KW-1003">Cell membrane</keyword>
<dbReference type="PROSITE" id="PS50850">
    <property type="entry name" value="MFS"/>
    <property type="match status" value="1"/>
</dbReference>
<feature type="domain" description="Major facilitator superfamily (MFS) profile" evidence="8">
    <location>
        <begin position="24"/>
        <end position="418"/>
    </location>
</feature>
<evidence type="ECO:0000256" key="5">
    <source>
        <dbReference type="ARBA" id="ARBA00023136"/>
    </source>
</evidence>
<name>A0A3N4YRH1_9MICO</name>
<feature type="transmembrane region" description="Helical" evidence="7">
    <location>
        <begin position="30"/>
        <end position="53"/>
    </location>
</feature>
<comment type="subcellular location">
    <subcellularLocation>
        <location evidence="1">Cell membrane</location>
        <topology evidence="1">Multi-pass membrane protein</topology>
    </subcellularLocation>
</comment>
<evidence type="ECO:0000256" key="1">
    <source>
        <dbReference type="ARBA" id="ARBA00004651"/>
    </source>
</evidence>
<feature type="transmembrane region" description="Helical" evidence="7">
    <location>
        <begin position="328"/>
        <end position="344"/>
    </location>
</feature>
<dbReference type="Gene3D" id="1.20.1250.20">
    <property type="entry name" value="MFS general substrate transporter like domains"/>
    <property type="match status" value="1"/>
</dbReference>
<accession>A0A3N4YRH1</accession>
<feature type="transmembrane region" description="Helical" evidence="7">
    <location>
        <begin position="65"/>
        <end position="87"/>
    </location>
</feature>
<feature type="transmembrane region" description="Helical" evidence="7">
    <location>
        <begin position="190"/>
        <end position="209"/>
    </location>
</feature>
<dbReference type="InterPro" id="IPR020846">
    <property type="entry name" value="MFS_dom"/>
</dbReference>
<feature type="transmembrane region" description="Helical" evidence="7">
    <location>
        <begin position="242"/>
        <end position="261"/>
    </location>
</feature>
<dbReference type="PANTHER" id="PTHR23513">
    <property type="entry name" value="INTEGRAL MEMBRANE EFFLUX PROTEIN-RELATED"/>
    <property type="match status" value="1"/>
</dbReference>
<gene>
    <name evidence="9" type="ORF">EDD34_2617</name>
</gene>
<feature type="transmembrane region" description="Helical" evidence="7">
    <location>
        <begin position="305"/>
        <end position="322"/>
    </location>
</feature>
<keyword evidence="4 7" id="KW-1133">Transmembrane helix</keyword>
<dbReference type="Pfam" id="PF07690">
    <property type="entry name" value="MFS_1"/>
    <property type="match status" value="1"/>
</dbReference>
<dbReference type="GO" id="GO:0022857">
    <property type="term" value="F:transmembrane transporter activity"/>
    <property type="evidence" value="ECO:0007669"/>
    <property type="project" value="InterPro"/>
</dbReference>
<evidence type="ECO:0000256" key="2">
    <source>
        <dbReference type="ARBA" id="ARBA00022475"/>
    </source>
</evidence>
<feature type="transmembrane region" description="Helical" evidence="7">
    <location>
        <begin position="281"/>
        <end position="298"/>
    </location>
</feature>
<evidence type="ECO:0000256" key="6">
    <source>
        <dbReference type="SAM" id="MobiDB-lite"/>
    </source>
</evidence>
<keyword evidence="10" id="KW-1185">Reference proteome</keyword>
<feature type="region of interest" description="Disordered" evidence="6">
    <location>
        <begin position="1"/>
        <end position="21"/>
    </location>
</feature>
<sequence>MSVNLSDTAAPGPAAGASAEPAMPGWKRNVALFLVGQTISLLGSMIVMFAVMWHLTIETRSGSVLMLSIVFGMLPQAFVSIFGGVWADRHHRKFLIMGSDTVIALATLGLALLMASGVDSLWVIYAALAVRSVFAGIQTPAVSAMIPQITPPDQLMRVNGMFQSVQSGMMLVAPAAAAAVYANFDIVTVFFLDVVTALLGVGMLALVAVPRLVRPSGDETVSYFGDLIAGVRYIGAHSPIRWLMILFALTMFLVGAPSYLTPLMVTRTFGDEVWKLTANELFWGSGMLLGGLVMAVVGPRIKRRVRLLVGSVLATGVLVFGLGISTNMWVFFVIGLAIGVMFAAQSTPSMTIIQERVEPEMQGRVFGFVGIVMTVAMPLSMVVFGPLADRFSVESLLIVAGLLLFAVVGAILAVPAARRSLARIDVAPDDAAQGTGGGDDADAPGGTAAPGPATDREDAPGPVRPSAG</sequence>
<feature type="transmembrane region" description="Helical" evidence="7">
    <location>
        <begin position="365"/>
        <end position="384"/>
    </location>
</feature>
<feature type="transmembrane region" description="Helical" evidence="7">
    <location>
        <begin position="94"/>
        <end position="116"/>
    </location>
</feature>
<dbReference type="PANTHER" id="PTHR23513:SF6">
    <property type="entry name" value="MAJOR FACILITATOR SUPERFAMILY ASSOCIATED DOMAIN-CONTAINING PROTEIN"/>
    <property type="match status" value="1"/>
</dbReference>
<dbReference type="GO" id="GO:0005886">
    <property type="term" value="C:plasma membrane"/>
    <property type="evidence" value="ECO:0007669"/>
    <property type="project" value="UniProtKB-SubCell"/>
</dbReference>
<feature type="compositionally biased region" description="Low complexity" evidence="6">
    <location>
        <begin position="443"/>
        <end position="453"/>
    </location>
</feature>